<proteinExistence type="predicted"/>
<feature type="DNA-binding region" description="H-T-H motif" evidence="4">
    <location>
        <begin position="31"/>
        <end position="50"/>
    </location>
</feature>
<dbReference type="InterPro" id="IPR036271">
    <property type="entry name" value="Tet_transcr_reg_TetR-rel_C_sf"/>
</dbReference>
<dbReference type="SUPFAM" id="SSF48498">
    <property type="entry name" value="Tetracyclin repressor-like, C-terminal domain"/>
    <property type="match status" value="1"/>
</dbReference>
<evidence type="ECO:0000256" key="3">
    <source>
        <dbReference type="ARBA" id="ARBA00023163"/>
    </source>
</evidence>
<accession>A0ABP3Z600</accession>
<evidence type="ECO:0000313" key="6">
    <source>
        <dbReference type="EMBL" id="GAA0914487.1"/>
    </source>
</evidence>
<dbReference type="RefSeq" id="WP_344049915.1">
    <property type="nucleotide sequence ID" value="NZ_BAAAHG010000020.1"/>
</dbReference>
<evidence type="ECO:0000256" key="1">
    <source>
        <dbReference type="ARBA" id="ARBA00023015"/>
    </source>
</evidence>
<reference evidence="7" key="1">
    <citation type="journal article" date="2019" name="Int. J. Syst. Evol. Microbiol.">
        <title>The Global Catalogue of Microorganisms (GCM) 10K type strain sequencing project: providing services to taxonomists for standard genome sequencing and annotation.</title>
        <authorList>
            <consortium name="The Broad Institute Genomics Platform"/>
            <consortium name="The Broad Institute Genome Sequencing Center for Infectious Disease"/>
            <person name="Wu L."/>
            <person name="Ma J."/>
        </authorList>
    </citation>
    <scope>NUCLEOTIDE SEQUENCE [LARGE SCALE GENOMIC DNA]</scope>
    <source>
        <strain evidence="7">JCM 10673</strain>
    </source>
</reference>
<keyword evidence="3" id="KW-0804">Transcription</keyword>
<evidence type="ECO:0000313" key="7">
    <source>
        <dbReference type="Proteomes" id="UP001501005"/>
    </source>
</evidence>
<feature type="domain" description="HTH tetR-type" evidence="5">
    <location>
        <begin position="8"/>
        <end position="68"/>
    </location>
</feature>
<keyword evidence="2 4" id="KW-0238">DNA-binding</keyword>
<evidence type="ECO:0000256" key="2">
    <source>
        <dbReference type="ARBA" id="ARBA00023125"/>
    </source>
</evidence>
<dbReference type="Pfam" id="PF00440">
    <property type="entry name" value="TetR_N"/>
    <property type="match status" value="1"/>
</dbReference>
<dbReference type="PROSITE" id="PS50977">
    <property type="entry name" value="HTH_TETR_2"/>
    <property type="match status" value="1"/>
</dbReference>
<dbReference type="Gene3D" id="1.10.357.10">
    <property type="entry name" value="Tetracycline Repressor, domain 2"/>
    <property type="match status" value="1"/>
</dbReference>
<dbReference type="InterPro" id="IPR041583">
    <property type="entry name" value="TetR_C_31"/>
</dbReference>
<keyword evidence="1" id="KW-0805">Transcription regulation</keyword>
<name>A0ABP3Z600_9ACTN</name>
<protein>
    <submittedName>
        <fullName evidence="6">TetR family transcriptional regulator</fullName>
    </submittedName>
</protein>
<dbReference type="EMBL" id="BAAAHG010000020">
    <property type="protein sequence ID" value="GAA0914487.1"/>
    <property type="molecule type" value="Genomic_DNA"/>
</dbReference>
<dbReference type="InterPro" id="IPR009057">
    <property type="entry name" value="Homeodomain-like_sf"/>
</dbReference>
<evidence type="ECO:0000259" key="5">
    <source>
        <dbReference type="PROSITE" id="PS50977"/>
    </source>
</evidence>
<dbReference type="InterPro" id="IPR001647">
    <property type="entry name" value="HTH_TetR"/>
</dbReference>
<gene>
    <name evidence="6" type="ORF">GCM10009549_28920</name>
</gene>
<dbReference type="SUPFAM" id="SSF46689">
    <property type="entry name" value="Homeodomain-like"/>
    <property type="match status" value="1"/>
</dbReference>
<keyword evidence="7" id="KW-1185">Reference proteome</keyword>
<sequence>MATGRTDPQRRERILAATLDLIADEGVAGVSHRKIAARARVPLGSMTYHFSGIDELLHEAFTRFADRIVAVFEQHLGRADGPEQAREAVTDLVHALSEGPRRDLVLTQELYTLAARDPAYRELTRAWMHRSRRLLERHFDADTARQLDALIEGLTLHRALDTSPHDRELTRRAVTRITAAARPAPASAARGGTA</sequence>
<comment type="caution">
    <text evidence="6">The sequence shown here is derived from an EMBL/GenBank/DDBJ whole genome shotgun (WGS) entry which is preliminary data.</text>
</comment>
<evidence type="ECO:0000256" key="4">
    <source>
        <dbReference type="PROSITE-ProRule" id="PRU00335"/>
    </source>
</evidence>
<dbReference type="PANTHER" id="PTHR47506:SF6">
    <property type="entry name" value="HTH-TYPE TRANSCRIPTIONAL REPRESSOR NEMR"/>
    <property type="match status" value="1"/>
</dbReference>
<dbReference type="Pfam" id="PF17940">
    <property type="entry name" value="TetR_C_31"/>
    <property type="match status" value="1"/>
</dbReference>
<dbReference type="PANTHER" id="PTHR47506">
    <property type="entry name" value="TRANSCRIPTIONAL REGULATORY PROTEIN"/>
    <property type="match status" value="1"/>
</dbReference>
<organism evidence="6 7">
    <name type="scientific">Streptomyces thermoalcalitolerans</name>
    <dbReference type="NCBI Taxonomy" id="65605"/>
    <lineage>
        <taxon>Bacteria</taxon>
        <taxon>Bacillati</taxon>
        <taxon>Actinomycetota</taxon>
        <taxon>Actinomycetes</taxon>
        <taxon>Kitasatosporales</taxon>
        <taxon>Streptomycetaceae</taxon>
        <taxon>Streptomyces</taxon>
    </lineage>
</organism>
<dbReference type="Proteomes" id="UP001501005">
    <property type="component" value="Unassembled WGS sequence"/>
</dbReference>